<proteinExistence type="predicted"/>
<dbReference type="EMBL" id="GBRH01219422">
    <property type="protein sequence ID" value="JAD78473.1"/>
    <property type="molecule type" value="Transcribed_RNA"/>
</dbReference>
<reference evidence="1" key="1">
    <citation type="submission" date="2014-09" db="EMBL/GenBank/DDBJ databases">
        <authorList>
            <person name="Magalhaes I.L.F."/>
            <person name="Oliveira U."/>
            <person name="Santos F.R."/>
            <person name="Vidigal T.H.D.A."/>
            <person name="Brescovit A.D."/>
            <person name="Santos A.J."/>
        </authorList>
    </citation>
    <scope>NUCLEOTIDE SEQUENCE</scope>
    <source>
        <tissue evidence="1">Shoot tissue taken approximately 20 cm above the soil surface</tissue>
    </source>
</reference>
<name>A0A0A9CVK9_ARUDO</name>
<organism evidence="1">
    <name type="scientific">Arundo donax</name>
    <name type="common">Giant reed</name>
    <name type="synonym">Donax arundinaceus</name>
    <dbReference type="NCBI Taxonomy" id="35708"/>
    <lineage>
        <taxon>Eukaryota</taxon>
        <taxon>Viridiplantae</taxon>
        <taxon>Streptophyta</taxon>
        <taxon>Embryophyta</taxon>
        <taxon>Tracheophyta</taxon>
        <taxon>Spermatophyta</taxon>
        <taxon>Magnoliopsida</taxon>
        <taxon>Liliopsida</taxon>
        <taxon>Poales</taxon>
        <taxon>Poaceae</taxon>
        <taxon>PACMAD clade</taxon>
        <taxon>Arundinoideae</taxon>
        <taxon>Arundineae</taxon>
        <taxon>Arundo</taxon>
    </lineage>
</organism>
<evidence type="ECO:0000313" key="1">
    <source>
        <dbReference type="EMBL" id="JAD78473.1"/>
    </source>
</evidence>
<protein>
    <submittedName>
        <fullName evidence="1">Uncharacterized protein</fullName>
    </submittedName>
</protein>
<reference evidence="1" key="2">
    <citation type="journal article" date="2015" name="Data Brief">
        <title>Shoot transcriptome of the giant reed, Arundo donax.</title>
        <authorList>
            <person name="Barrero R.A."/>
            <person name="Guerrero F.D."/>
            <person name="Moolhuijzen P."/>
            <person name="Goolsby J.A."/>
            <person name="Tidwell J."/>
            <person name="Bellgard S.E."/>
            <person name="Bellgard M.I."/>
        </authorList>
    </citation>
    <scope>NUCLEOTIDE SEQUENCE</scope>
    <source>
        <tissue evidence="1">Shoot tissue taken approximately 20 cm above the soil surface</tissue>
    </source>
</reference>
<accession>A0A0A9CVK9</accession>
<dbReference type="AlphaFoldDB" id="A0A0A9CVK9"/>
<sequence>MVFLADGIFQNKQGVALCSEIYLSPVAQVIQINFYLRVWLDSLQLNIIVPF</sequence>